<keyword evidence="3" id="KW-0804">Transcription</keyword>
<dbReference type="Pfam" id="PF12833">
    <property type="entry name" value="HTH_18"/>
    <property type="match status" value="1"/>
</dbReference>
<dbReference type="PRINTS" id="PR00032">
    <property type="entry name" value="HTHARAC"/>
</dbReference>
<keyword evidence="6" id="KW-1185">Reference proteome</keyword>
<dbReference type="SUPFAM" id="SSF46689">
    <property type="entry name" value="Homeodomain-like"/>
    <property type="match status" value="1"/>
</dbReference>
<dbReference type="InterPro" id="IPR018060">
    <property type="entry name" value="HTH_AraC"/>
</dbReference>
<accession>A0ABT6YHE9</accession>
<reference evidence="5 6" key="1">
    <citation type="submission" date="2023-05" db="EMBL/GenBank/DDBJ databases">
        <title>Novel species of genus Flectobacillus isolated from stream in China.</title>
        <authorList>
            <person name="Lu H."/>
        </authorList>
    </citation>
    <scope>NUCLEOTIDE SEQUENCE [LARGE SCALE GENOMIC DNA]</scope>
    <source>
        <strain evidence="5 6">KCTC 42575</strain>
    </source>
</reference>
<keyword evidence="2" id="KW-0238">DNA-binding</keyword>
<organism evidence="5 6">
    <name type="scientific">Flectobacillus roseus</name>
    <dbReference type="NCBI Taxonomy" id="502259"/>
    <lineage>
        <taxon>Bacteria</taxon>
        <taxon>Pseudomonadati</taxon>
        <taxon>Bacteroidota</taxon>
        <taxon>Cytophagia</taxon>
        <taxon>Cytophagales</taxon>
        <taxon>Flectobacillaceae</taxon>
        <taxon>Flectobacillus</taxon>
    </lineage>
</organism>
<dbReference type="PANTHER" id="PTHR43280:SF32">
    <property type="entry name" value="TRANSCRIPTIONAL REGULATORY PROTEIN"/>
    <property type="match status" value="1"/>
</dbReference>
<dbReference type="Gene3D" id="1.10.10.60">
    <property type="entry name" value="Homeodomain-like"/>
    <property type="match status" value="1"/>
</dbReference>
<evidence type="ECO:0000313" key="5">
    <source>
        <dbReference type="EMBL" id="MDI9862513.1"/>
    </source>
</evidence>
<name>A0ABT6YHE9_9BACT</name>
<dbReference type="PROSITE" id="PS01124">
    <property type="entry name" value="HTH_ARAC_FAMILY_2"/>
    <property type="match status" value="1"/>
</dbReference>
<dbReference type="InterPro" id="IPR020449">
    <property type="entry name" value="Tscrpt_reg_AraC-type_HTH"/>
</dbReference>
<evidence type="ECO:0000256" key="3">
    <source>
        <dbReference type="ARBA" id="ARBA00023163"/>
    </source>
</evidence>
<dbReference type="PANTHER" id="PTHR43280">
    <property type="entry name" value="ARAC-FAMILY TRANSCRIPTIONAL REGULATOR"/>
    <property type="match status" value="1"/>
</dbReference>
<evidence type="ECO:0000256" key="2">
    <source>
        <dbReference type="ARBA" id="ARBA00023125"/>
    </source>
</evidence>
<sequence>MKYIFEENSFHSYFSLLIEENKFEHIFYDNREERLLTIVWNRGESQQISIDGNPYNFPENTILPLMVNQSFWFEKPQNLVIWRFNREFYCIVDHDKEVSCVGFLFYGMREITFFQLSAENLQRFESLRTVFIDEFSTIDTIQGEMLRMLLKRLIILVTRIAKEQSIQPPMEEQDFDIVRRYNIAVENHYKSKHQVQDYADMLSKSPKTLSNLFALYNHKSPLQIIHERITLEAKRLLIFTEKPTKEIAFDLGFEEVAHFSRLFKKVVGDSPTDFKEKHFKN</sequence>
<dbReference type="RefSeq" id="WP_283346756.1">
    <property type="nucleotide sequence ID" value="NZ_JASHIF010000031.1"/>
</dbReference>
<comment type="caution">
    <text evidence="5">The sequence shown here is derived from an EMBL/GenBank/DDBJ whole genome shotgun (WGS) entry which is preliminary data.</text>
</comment>
<dbReference type="SMART" id="SM00342">
    <property type="entry name" value="HTH_ARAC"/>
    <property type="match status" value="1"/>
</dbReference>
<dbReference type="InterPro" id="IPR009057">
    <property type="entry name" value="Homeodomain-like_sf"/>
</dbReference>
<gene>
    <name evidence="5" type="ORF">QM524_25030</name>
</gene>
<feature type="domain" description="HTH araC/xylS-type" evidence="4">
    <location>
        <begin position="179"/>
        <end position="277"/>
    </location>
</feature>
<evidence type="ECO:0000313" key="6">
    <source>
        <dbReference type="Proteomes" id="UP001236507"/>
    </source>
</evidence>
<proteinExistence type="predicted"/>
<evidence type="ECO:0000259" key="4">
    <source>
        <dbReference type="PROSITE" id="PS01124"/>
    </source>
</evidence>
<evidence type="ECO:0000256" key="1">
    <source>
        <dbReference type="ARBA" id="ARBA00023015"/>
    </source>
</evidence>
<keyword evidence="1" id="KW-0805">Transcription regulation</keyword>
<dbReference type="EMBL" id="JASHIF010000031">
    <property type="protein sequence ID" value="MDI9862513.1"/>
    <property type="molecule type" value="Genomic_DNA"/>
</dbReference>
<dbReference type="Proteomes" id="UP001236507">
    <property type="component" value="Unassembled WGS sequence"/>
</dbReference>
<protein>
    <submittedName>
        <fullName evidence="5">Helix-turn-helix domain-containing protein</fullName>
    </submittedName>
</protein>